<dbReference type="PANTHER" id="PTHR43811:SF19">
    <property type="entry name" value="39 KDA FK506-BINDING NUCLEAR PROTEIN"/>
    <property type="match status" value="1"/>
</dbReference>
<dbReference type="Proteomes" id="UP001363151">
    <property type="component" value="Unassembled WGS sequence"/>
</dbReference>
<dbReference type="SUPFAM" id="SSF54534">
    <property type="entry name" value="FKBP-like"/>
    <property type="match status" value="1"/>
</dbReference>
<comment type="caution">
    <text evidence="8">The sequence shown here is derived from an EMBL/GenBank/DDBJ whole genome shotgun (WGS) entry which is preliminary data.</text>
</comment>
<evidence type="ECO:0000256" key="5">
    <source>
        <dbReference type="PROSITE-ProRule" id="PRU00277"/>
    </source>
</evidence>
<name>A0ABR1FWS5_AURAN</name>
<reference evidence="8 9" key="1">
    <citation type="submission" date="2024-03" db="EMBL/GenBank/DDBJ databases">
        <title>Aureococcus anophagefferens CCMP1851 and Kratosvirus quantuckense: Draft genome of a second virus-susceptible host strain in the model system.</title>
        <authorList>
            <person name="Chase E."/>
            <person name="Truchon A.R."/>
            <person name="Schepens W."/>
            <person name="Wilhelm S.W."/>
        </authorList>
    </citation>
    <scope>NUCLEOTIDE SEQUENCE [LARGE SCALE GENOMIC DNA]</scope>
    <source>
        <strain evidence="8 9">CCMP1851</strain>
    </source>
</reference>
<dbReference type="InterPro" id="IPR001179">
    <property type="entry name" value="PPIase_FKBP_dom"/>
</dbReference>
<dbReference type="Pfam" id="PF01346">
    <property type="entry name" value="FKBP_N"/>
    <property type="match status" value="1"/>
</dbReference>
<evidence type="ECO:0000256" key="6">
    <source>
        <dbReference type="SAM" id="SignalP"/>
    </source>
</evidence>
<organism evidence="8 9">
    <name type="scientific">Aureococcus anophagefferens</name>
    <name type="common">Harmful bloom alga</name>
    <dbReference type="NCBI Taxonomy" id="44056"/>
    <lineage>
        <taxon>Eukaryota</taxon>
        <taxon>Sar</taxon>
        <taxon>Stramenopiles</taxon>
        <taxon>Ochrophyta</taxon>
        <taxon>Pelagophyceae</taxon>
        <taxon>Pelagomonadales</taxon>
        <taxon>Pelagomonadaceae</taxon>
        <taxon>Aureococcus</taxon>
    </lineage>
</organism>
<accession>A0ABR1FWS5</accession>
<evidence type="ECO:0000313" key="8">
    <source>
        <dbReference type="EMBL" id="KAK7240460.1"/>
    </source>
</evidence>
<keyword evidence="4 5" id="KW-0413">Isomerase</keyword>
<dbReference type="EMBL" id="JBBJCI010000212">
    <property type="protein sequence ID" value="KAK7240460.1"/>
    <property type="molecule type" value="Genomic_DNA"/>
</dbReference>
<dbReference type="Pfam" id="PF00254">
    <property type="entry name" value="FKBP_C"/>
    <property type="match status" value="1"/>
</dbReference>
<comment type="catalytic activity">
    <reaction evidence="1 5">
        <text>[protein]-peptidylproline (omega=180) = [protein]-peptidylproline (omega=0)</text>
        <dbReference type="Rhea" id="RHEA:16237"/>
        <dbReference type="Rhea" id="RHEA-COMP:10747"/>
        <dbReference type="Rhea" id="RHEA-COMP:10748"/>
        <dbReference type="ChEBI" id="CHEBI:83833"/>
        <dbReference type="ChEBI" id="CHEBI:83834"/>
        <dbReference type="EC" id="5.2.1.8"/>
    </reaction>
</comment>
<dbReference type="PROSITE" id="PS50059">
    <property type="entry name" value="FKBP_PPIASE"/>
    <property type="match status" value="1"/>
</dbReference>
<evidence type="ECO:0000256" key="2">
    <source>
        <dbReference type="ARBA" id="ARBA00013194"/>
    </source>
</evidence>
<gene>
    <name evidence="8" type="ORF">SO694_00113033</name>
</gene>
<evidence type="ECO:0000256" key="4">
    <source>
        <dbReference type="ARBA" id="ARBA00023235"/>
    </source>
</evidence>
<feature type="domain" description="PPIase FKBP-type" evidence="7">
    <location>
        <begin position="62"/>
        <end position="152"/>
    </location>
</feature>
<dbReference type="EC" id="5.2.1.8" evidence="2 5"/>
<evidence type="ECO:0000313" key="9">
    <source>
        <dbReference type="Proteomes" id="UP001363151"/>
    </source>
</evidence>
<evidence type="ECO:0000256" key="1">
    <source>
        <dbReference type="ARBA" id="ARBA00000971"/>
    </source>
</evidence>
<keyword evidence="6" id="KW-0732">Signal</keyword>
<dbReference type="InterPro" id="IPR000774">
    <property type="entry name" value="PPIase_FKBP_N"/>
</dbReference>
<evidence type="ECO:0000259" key="7">
    <source>
        <dbReference type="PROSITE" id="PS50059"/>
    </source>
</evidence>
<feature type="chain" id="PRO_5046066038" description="peptidylprolyl isomerase" evidence="6">
    <location>
        <begin position="17"/>
        <end position="158"/>
    </location>
</feature>
<feature type="signal peptide" evidence="6">
    <location>
        <begin position="1"/>
        <end position="16"/>
    </location>
</feature>
<keyword evidence="9" id="KW-1185">Reference proteome</keyword>
<sequence>MFRALVLFALAQCSAAIKATAASADQKAFLEKYAAEEGAVTKDSGLIYKVLKDGTGGSPGLATPCSCHYEGRLATNYPSGKTFDSSYARGSPTTFAPRQVIKAWTEAMQEMKVGAKWELVCPPEIAYGSRAMGADIPANSVLVFTMEMLSCQGVQAEL</sequence>
<keyword evidence="3 5" id="KW-0697">Rotamase</keyword>
<dbReference type="Gene3D" id="3.10.50.40">
    <property type="match status" value="1"/>
</dbReference>
<dbReference type="InterPro" id="IPR046357">
    <property type="entry name" value="PPIase_dom_sf"/>
</dbReference>
<proteinExistence type="predicted"/>
<protein>
    <recommendedName>
        <fullName evidence="2 5">peptidylprolyl isomerase</fullName>
        <ecNumber evidence="2 5">5.2.1.8</ecNumber>
    </recommendedName>
</protein>
<evidence type="ECO:0000256" key="3">
    <source>
        <dbReference type="ARBA" id="ARBA00023110"/>
    </source>
</evidence>
<dbReference type="PANTHER" id="PTHR43811">
    <property type="entry name" value="FKBP-TYPE PEPTIDYL-PROLYL CIS-TRANS ISOMERASE FKPA"/>
    <property type="match status" value="1"/>
</dbReference>